<evidence type="ECO:0000313" key="2">
    <source>
        <dbReference type="Proteomes" id="UP001152795"/>
    </source>
</evidence>
<feature type="non-terminal residue" evidence="1">
    <location>
        <position position="1"/>
    </location>
</feature>
<dbReference type="GO" id="GO:0015074">
    <property type="term" value="P:DNA integration"/>
    <property type="evidence" value="ECO:0007669"/>
    <property type="project" value="InterPro"/>
</dbReference>
<dbReference type="SUPFAM" id="SSF53098">
    <property type="entry name" value="Ribonuclease H-like"/>
    <property type="match status" value="1"/>
</dbReference>
<accession>A0A7D9ML76</accession>
<name>A0A7D9ML76_PARCT</name>
<dbReference type="AlphaFoldDB" id="A0A7D9ML76"/>
<organism evidence="1 2">
    <name type="scientific">Paramuricea clavata</name>
    <name type="common">Red gorgonian</name>
    <name type="synonym">Violescent sea-whip</name>
    <dbReference type="NCBI Taxonomy" id="317549"/>
    <lineage>
        <taxon>Eukaryota</taxon>
        <taxon>Metazoa</taxon>
        <taxon>Cnidaria</taxon>
        <taxon>Anthozoa</taxon>
        <taxon>Octocorallia</taxon>
        <taxon>Malacalcyonacea</taxon>
        <taxon>Plexauridae</taxon>
        <taxon>Paramuricea</taxon>
    </lineage>
</organism>
<reference evidence="1" key="1">
    <citation type="submission" date="2020-04" db="EMBL/GenBank/DDBJ databases">
        <authorList>
            <person name="Alioto T."/>
            <person name="Alioto T."/>
            <person name="Gomez Garrido J."/>
        </authorList>
    </citation>
    <scope>NUCLEOTIDE SEQUENCE</scope>
    <source>
        <strain evidence="1">A484AB</strain>
    </source>
</reference>
<dbReference type="PROSITE" id="PS50994">
    <property type="entry name" value="INTEGRASE"/>
    <property type="match status" value="1"/>
</dbReference>
<feature type="non-terminal residue" evidence="1">
    <location>
        <position position="391"/>
    </location>
</feature>
<dbReference type="Gene3D" id="3.30.420.10">
    <property type="entry name" value="Ribonuclease H-like superfamily/Ribonuclease H"/>
    <property type="match status" value="1"/>
</dbReference>
<dbReference type="InterPro" id="IPR001584">
    <property type="entry name" value="Integrase_cat-core"/>
</dbReference>
<dbReference type="GO" id="GO:0003676">
    <property type="term" value="F:nucleic acid binding"/>
    <property type="evidence" value="ECO:0007669"/>
    <property type="project" value="InterPro"/>
</dbReference>
<comment type="caution">
    <text evidence="1">The sequence shown here is derived from an EMBL/GenBank/DDBJ whole genome shotgun (WGS) entry which is preliminary data.</text>
</comment>
<dbReference type="OrthoDB" id="8019190at2759"/>
<dbReference type="EMBL" id="CACRXK020042878">
    <property type="protein sequence ID" value="CAB4045881.1"/>
    <property type="molecule type" value="Genomic_DNA"/>
</dbReference>
<keyword evidence="2" id="KW-1185">Reference proteome</keyword>
<protein>
    <submittedName>
        <fullName evidence="1">Transposon Tf2-6 poly, partial</fullName>
    </submittedName>
</protein>
<dbReference type="PANTHER" id="PTHR47331">
    <property type="entry name" value="PHD-TYPE DOMAIN-CONTAINING PROTEIN"/>
    <property type="match status" value="1"/>
</dbReference>
<dbReference type="InterPro" id="IPR036397">
    <property type="entry name" value="RNaseH_sf"/>
</dbReference>
<dbReference type="Proteomes" id="UP001152795">
    <property type="component" value="Unassembled WGS sequence"/>
</dbReference>
<dbReference type="InterPro" id="IPR012337">
    <property type="entry name" value="RNaseH-like_sf"/>
</dbReference>
<proteinExistence type="predicted"/>
<evidence type="ECO:0000313" key="1">
    <source>
        <dbReference type="EMBL" id="CAB4045881.1"/>
    </source>
</evidence>
<gene>
    <name evidence="1" type="ORF">PACLA_8A006669</name>
</gene>
<sequence length="391" mass="45098">SKKWTNNERRLRNPKKSTQRLLDLSYLKPSELRKARTTLIREDQTDSLNEVLMALKQPKKYQMDSNILQLTPRFDRNGVIRMFGRLESTPFLSPEIRVPVILGKKSRVARGLIYDFHMENNHFGSYQALWNLVKQKYCVIQGLSMCKKLIKECNYCKKKFAATTARKMGPLPFSRIPDSRRRLTPFAHVGIDNMGPLNVKNGDNMATRYLLVFVCMITRAIHIEVTVDKSTKSTTLALIRFQGRFGTPNIINTDNASNFLEIAREMEKLKAIFADKEINWTFNPPKAAWFGGHFEIFVGLIKKAIFKSTPNIDVILNDEELATLTSEIARMLNNRPLNYVSEDGIDTVLTPADFILGSQKTSEITCPESISRDFKKRYIFLKKYLDNIWKK</sequence>